<accession>A0A0F9ALI0</accession>
<evidence type="ECO:0000313" key="2">
    <source>
        <dbReference type="EMBL" id="KKL10220.1"/>
    </source>
</evidence>
<comment type="caution">
    <text evidence="2">The sequence shown here is derived from an EMBL/GenBank/DDBJ whole genome shotgun (WGS) entry which is preliminary data.</text>
</comment>
<protein>
    <submittedName>
        <fullName evidence="2">Uncharacterized protein</fullName>
    </submittedName>
</protein>
<organism evidence="2">
    <name type="scientific">marine sediment metagenome</name>
    <dbReference type="NCBI Taxonomy" id="412755"/>
    <lineage>
        <taxon>unclassified sequences</taxon>
        <taxon>metagenomes</taxon>
        <taxon>ecological metagenomes</taxon>
    </lineage>
</organism>
<proteinExistence type="predicted"/>
<gene>
    <name evidence="2" type="ORF">LCGC14_2558000</name>
</gene>
<dbReference type="AlphaFoldDB" id="A0A0F9ALI0"/>
<dbReference type="EMBL" id="LAZR01042149">
    <property type="protein sequence ID" value="KKL10220.1"/>
    <property type="molecule type" value="Genomic_DNA"/>
</dbReference>
<reference evidence="2" key="1">
    <citation type="journal article" date="2015" name="Nature">
        <title>Complex archaea that bridge the gap between prokaryotes and eukaryotes.</title>
        <authorList>
            <person name="Spang A."/>
            <person name="Saw J.H."/>
            <person name="Jorgensen S.L."/>
            <person name="Zaremba-Niedzwiedzka K."/>
            <person name="Martijn J."/>
            <person name="Lind A.E."/>
            <person name="van Eijk R."/>
            <person name="Schleper C."/>
            <person name="Guy L."/>
            <person name="Ettema T.J."/>
        </authorList>
    </citation>
    <scope>NUCLEOTIDE SEQUENCE</scope>
</reference>
<feature type="region of interest" description="Disordered" evidence="1">
    <location>
        <begin position="145"/>
        <end position="197"/>
    </location>
</feature>
<name>A0A0F9ALI0_9ZZZZ</name>
<evidence type="ECO:0000256" key="1">
    <source>
        <dbReference type="SAM" id="MobiDB-lite"/>
    </source>
</evidence>
<sequence length="279" mass="31039">MTQQPDWEEVGHIGDVNWPEYGGGPVFIDRTGVYAPELEYVEPPTDDLEFSDPNARWTIYRVVLDPEVPAWGDIEHVAQAMGADPKELAADFASDDPIQRAGAYESWARYYGWHEFDQEPLTLTCAGMNERYDADLACYDDEKDLGEAPHAPKRHGGDPPLRRSRGVVPQPPTAAAPHKKAQRSEAREQDGCPPGSRSYMARYVHQISPRDTDVGGPFCIPDGAWSDRKTLGAALRKAGVLDIGARVRNFQTKDEDVTVFPSMPGMTTYWHSVILTPND</sequence>